<dbReference type="EMBL" id="PCSR01000047">
    <property type="protein sequence ID" value="PIP53243.1"/>
    <property type="molecule type" value="Genomic_DNA"/>
</dbReference>
<evidence type="ECO:0000256" key="1">
    <source>
        <dbReference type="ARBA" id="ARBA00007637"/>
    </source>
</evidence>
<dbReference type="InterPro" id="IPR001509">
    <property type="entry name" value="Epimerase_deHydtase"/>
</dbReference>
<gene>
    <name evidence="3" type="ORF">COX08_02115</name>
</gene>
<name>A0A2H0B6D1_9BACT</name>
<dbReference type="Pfam" id="PF01370">
    <property type="entry name" value="Epimerase"/>
    <property type="match status" value="1"/>
</dbReference>
<dbReference type="Gene3D" id="3.40.50.720">
    <property type="entry name" value="NAD(P)-binding Rossmann-like Domain"/>
    <property type="match status" value="1"/>
</dbReference>
<proteinExistence type="inferred from homology"/>
<dbReference type="SUPFAM" id="SSF51735">
    <property type="entry name" value="NAD(P)-binding Rossmann-fold domains"/>
    <property type="match status" value="1"/>
</dbReference>
<reference evidence="3 4" key="1">
    <citation type="submission" date="2017-09" db="EMBL/GenBank/DDBJ databases">
        <title>Depth-based differentiation of microbial function through sediment-hosted aquifers and enrichment of novel symbionts in the deep terrestrial subsurface.</title>
        <authorList>
            <person name="Probst A.J."/>
            <person name="Ladd B."/>
            <person name="Jarett J.K."/>
            <person name="Geller-Mcgrath D.E."/>
            <person name="Sieber C.M."/>
            <person name="Emerson J.B."/>
            <person name="Anantharaman K."/>
            <person name="Thomas B.C."/>
            <person name="Malmstrom R."/>
            <person name="Stieglmeier M."/>
            <person name="Klingl A."/>
            <person name="Woyke T."/>
            <person name="Ryan C.M."/>
            <person name="Banfield J.F."/>
        </authorList>
    </citation>
    <scope>NUCLEOTIDE SEQUENCE [LARGE SCALE GENOMIC DNA]</scope>
    <source>
        <strain evidence="3">CG23_combo_of_CG06-09_8_20_14_all_34_8</strain>
    </source>
</reference>
<comment type="similarity">
    <text evidence="1">Belongs to the NAD(P)-dependent epimerase/dehydratase family.</text>
</comment>
<dbReference type="InterPro" id="IPR036291">
    <property type="entry name" value="NAD(P)-bd_dom_sf"/>
</dbReference>
<evidence type="ECO:0000313" key="3">
    <source>
        <dbReference type="EMBL" id="PIP53243.1"/>
    </source>
</evidence>
<sequence length="302" mass="33740">MATKVLITGGAGFIGSHLVQEYLESGFEVLVVDLQAKPKLFDKLPINYYQQDITQVGLEDIIAKEKPELINHHASLINVSESFVKPVTYTTTNVLATIKLLELAKKYQAKQFIFASSAAVYGNATQFPIKETDKTSPESFYGLDKLLAEWYISIYSQFFTTTIFRYANVYGPRQTSNAEGGVVAIFCQKLAEGKRPTIFGSGNQTRDFVYVKDVALANIAASKLNKNLILHVSTGTQISVNELYKSISKIYNIDNKAIYQKARDGDIYDSVMSNERIKKVLSWVPKYSLNIGLTETAAYFKT</sequence>
<feature type="domain" description="NAD-dependent epimerase/dehydratase" evidence="2">
    <location>
        <begin position="5"/>
        <end position="223"/>
    </location>
</feature>
<organism evidence="3 4">
    <name type="scientific">Candidatus Beckwithbacteria bacterium CG23_combo_of_CG06-09_8_20_14_all_34_8</name>
    <dbReference type="NCBI Taxonomy" id="1974497"/>
    <lineage>
        <taxon>Bacteria</taxon>
        <taxon>Candidatus Beckwithiibacteriota</taxon>
    </lineage>
</organism>
<evidence type="ECO:0000259" key="2">
    <source>
        <dbReference type="Pfam" id="PF01370"/>
    </source>
</evidence>
<dbReference type="PANTHER" id="PTHR43000">
    <property type="entry name" value="DTDP-D-GLUCOSE 4,6-DEHYDRATASE-RELATED"/>
    <property type="match status" value="1"/>
</dbReference>
<evidence type="ECO:0000313" key="4">
    <source>
        <dbReference type="Proteomes" id="UP000229459"/>
    </source>
</evidence>
<accession>A0A2H0B6D1</accession>
<comment type="caution">
    <text evidence="3">The sequence shown here is derived from an EMBL/GenBank/DDBJ whole genome shotgun (WGS) entry which is preliminary data.</text>
</comment>
<dbReference type="AlphaFoldDB" id="A0A2H0B6D1"/>
<dbReference type="Proteomes" id="UP000229459">
    <property type="component" value="Unassembled WGS sequence"/>
</dbReference>
<protein>
    <submittedName>
        <fullName evidence="3">UDP-glucose 4-epimerase</fullName>
    </submittedName>
</protein>